<gene>
    <name evidence="1" type="ORF">MNEG_4688</name>
</gene>
<dbReference type="Proteomes" id="UP000054498">
    <property type="component" value="Unassembled WGS sequence"/>
</dbReference>
<sequence>MELLIMSRKLHMPGVLEYAEGTLSPMYYPRPPPETRKERWLHILGRERQLMECLAQHVHPPSKEAVADAMVDLHNSLALHPDDMRDFQESPVALDIREGPLTRQQMQLLACVAEAARVLYWMRYKF</sequence>
<dbReference type="AlphaFoldDB" id="A0A0D2MJV5"/>
<dbReference type="GeneID" id="25737565"/>
<keyword evidence="2" id="KW-1185">Reference proteome</keyword>
<proteinExistence type="predicted"/>
<dbReference type="RefSeq" id="XP_013902289.1">
    <property type="nucleotide sequence ID" value="XM_014046835.1"/>
</dbReference>
<evidence type="ECO:0000313" key="1">
    <source>
        <dbReference type="EMBL" id="KIZ03270.1"/>
    </source>
</evidence>
<dbReference type="EMBL" id="KK100882">
    <property type="protein sequence ID" value="KIZ03270.1"/>
    <property type="molecule type" value="Genomic_DNA"/>
</dbReference>
<dbReference type="KEGG" id="mng:MNEG_4688"/>
<evidence type="ECO:0000313" key="2">
    <source>
        <dbReference type="Proteomes" id="UP000054498"/>
    </source>
</evidence>
<reference evidence="1 2" key="1">
    <citation type="journal article" date="2013" name="BMC Genomics">
        <title>Reconstruction of the lipid metabolism for the microalga Monoraphidium neglectum from its genome sequence reveals characteristics suitable for biofuel production.</title>
        <authorList>
            <person name="Bogen C."/>
            <person name="Al-Dilaimi A."/>
            <person name="Albersmeier A."/>
            <person name="Wichmann J."/>
            <person name="Grundmann M."/>
            <person name="Rupp O."/>
            <person name="Lauersen K.J."/>
            <person name="Blifernez-Klassen O."/>
            <person name="Kalinowski J."/>
            <person name="Goesmann A."/>
            <person name="Mussgnug J.H."/>
            <person name="Kruse O."/>
        </authorList>
    </citation>
    <scope>NUCLEOTIDE SEQUENCE [LARGE SCALE GENOMIC DNA]</scope>
    <source>
        <strain evidence="1 2">SAG 48.87</strain>
    </source>
</reference>
<accession>A0A0D2MJV5</accession>
<protein>
    <submittedName>
        <fullName evidence="1">Uncharacterized protein</fullName>
    </submittedName>
</protein>
<name>A0A0D2MJV5_9CHLO</name>
<organism evidence="1 2">
    <name type="scientific">Monoraphidium neglectum</name>
    <dbReference type="NCBI Taxonomy" id="145388"/>
    <lineage>
        <taxon>Eukaryota</taxon>
        <taxon>Viridiplantae</taxon>
        <taxon>Chlorophyta</taxon>
        <taxon>core chlorophytes</taxon>
        <taxon>Chlorophyceae</taxon>
        <taxon>CS clade</taxon>
        <taxon>Sphaeropleales</taxon>
        <taxon>Selenastraceae</taxon>
        <taxon>Monoraphidium</taxon>
    </lineage>
</organism>